<reference evidence="12" key="1">
    <citation type="journal article" date="2023" name="G3 (Bethesda)">
        <title>Whole genome assemblies of Zophobas morio and Tenebrio molitor.</title>
        <authorList>
            <person name="Kaur S."/>
            <person name="Stinson S.A."/>
            <person name="diCenzo G.C."/>
        </authorList>
    </citation>
    <scope>NUCLEOTIDE SEQUENCE</scope>
    <source>
        <strain evidence="12">QUZm001</strain>
    </source>
</reference>
<evidence type="ECO:0000256" key="11">
    <source>
        <dbReference type="SAM" id="MobiDB-lite"/>
    </source>
</evidence>
<protein>
    <recommendedName>
        <fullName evidence="3">Dynein regulatory complex protein 9</fullName>
    </recommendedName>
    <alternativeName>
        <fullName evidence="9">IQ domain-containing protein G</fullName>
    </alternativeName>
</protein>
<dbReference type="Pfam" id="PF00612">
    <property type="entry name" value="IQ"/>
    <property type="match status" value="1"/>
</dbReference>
<keyword evidence="4" id="KW-0963">Cytoplasm</keyword>
<dbReference type="GO" id="GO:0031514">
    <property type="term" value="C:motile cilium"/>
    <property type="evidence" value="ECO:0007669"/>
    <property type="project" value="TreeGrafter"/>
</dbReference>
<organism evidence="12 13">
    <name type="scientific">Zophobas morio</name>
    <dbReference type="NCBI Taxonomy" id="2755281"/>
    <lineage>
        <taxon>Eukaryota</taxon>
        <taxon>Metazoa</taxon>
        <taxon>Ecdysozoa</taxon>
        <taxon>Arthropoda</taxon>
        <taxon>Hexapoda</taxon>
        <taxon>Insecta</taxon>
        <taxon>Pterygota</taxon>
        <taxon>Neoptera</taxon>
        <taxon>Endopterygota</taxon>
        <taxon>Coleoptera</taxon>
        <taxon>Polyphaga</taxon>
        <taxon>Cucujiformia</taxon>
        <taxon>Tenebrionidae</taxon>
        <taxon>Zophobas</taxon>
    </lineage>
</organism>
<keyword evidence="8" id="KW-0966">Cell projection</keyword>
<keyword evidence="5" id="KW-0282">Flagellum</keyword>
<name>A0AA38MEJ3_9CUCU</name>
<comment type="subcellular location">
    <subcellularLocation>
        <location evidence="1">Cytoplasm</location>
        <location evidence="1">Cytoskeleton</location>
        <location evidence="1">Flagellum axoneme</location>
    </subcellularLocation>
</comment>
<dbReference type="InterPro" id="IPR000048">
    <property type="entry name" value="IQ_motif_EF-hand-BS"/>
</dbReference>
<keyword evidence="10" id="KW-0175">Coiled coil</keyword>
<evidence type="ECO:0000256" key="8">
    <source>
        <dbReference type="ARBA" id="ARBA00023273"/>
    </source>
</evidence>
<dbReference type="GO" id="GO:0044782">
    <property type="term" value="P:cilium organization"/>
    <property type="evidence" value="ECO:0007669"/>
    <property type="project" value="TreeGrafter"/>
</dbReference>
<evidence type="ECO:0000256" key="5">
    <source>
        <dbReference type="ARBA" id="ARBA00022846"/>
    </source>
</evidence>
<feature type="coiled-coil region" evidence="10">
    <location>
        <begin position="268"/>
        <end position="348"/>
    </location>
</feature>
<dbReference type="Proteomes" id="UP001168821">
    <property type="component" value="Unassembled WGS sequence"/>
</dbReference>
<evidence type="ECO:0000256" key="3">
    <source>
        <dbReference type="ARBA" id="ARBA00013738"/>
    </source>
</evidence>
<feature type="compositionally biased region" description="Basic residues" evidence="11">
    <location>
        <begin position="364"/>
        <end position="373"/>
    </location>
</feature>
<sequence length="389" mass="46517">MDAGDRQVQFGRPKDDDDDDLEFRENINERLRHATVQAPTQVRQRTKFFSKLMATVAISVMQDALHEIIIMREINQIPQAHVDVDFVPLTEKYSAVEFNVERHVSTDKKFLAFRKFSRDLTWLEQVFNIVVTNLENDFYFDDLEKILADDALTREEETTLLASKEFNQRELGKLRLYMESERKDMTRMIQDLTERLGNVKDELNDNILENTIKIGYVTDWEKARHEQNKIVLDRNEKEYSGTAFDMNVEIDKENRVHDEMWMFLEGSLTEYQEDIEKWMEKYDRDMEEKEKEIQDMKIRTENLAEEHIALQAEYDRRQKEMDDFKAYKIQQKREAEELERRTNAATRIQSWWRGVMFRKGLGPFRRKKKKRGNDKKGSAREGSGRKNKK</sequence>
<feature type="region of interest" description="Disordered" evidence="11">
    <location>
        <begin position="362"/>
        <end position="389"/>
    </location>
</feature>
<keyword evidence="13" id="KW-1185">Reference proteome</keyword>
<feature type="compositionally biased region" description="Basic and acidic residues" evidence="11">
    <location>
        <begin position="374"/>
        <end position="389"/>
    </location>
</feature>
<evidence type="ECO:0000256" key="9">
    <source>
        <dbReference type="ARBA" id="ARBA00032183"/>
    </source>
</evidence>
<keyword evidence="7" id="KW-0206">Cytoskeleton</keyword>
<evidence type="ECO:0000256" key="10">
    <source>
        <dbReference type="SAM" id="Coils"/>
    </source>
</evidence>
<evidence type="ECO:0000256" key="2">
    <source>
        <dbReference type="ARBA" id="ARBA00008222"/>
    </source>
</evidence>
<dbReference type="PANTHER" id="PTHR14871">
    <property type="entry name" value="DYNEIN REGULATORY COMPLEX PROTEIN 9"/>
    <property type="match status" value="1"/>
</dbReference>
<dbReference type="PANTHER" id="PTHR14871:SF1">
    <property type="entry name" value="DYNEIN REGULATORY COMPLEX PROTEIN 9"/>
    <property type="match status" value="1"/>
</dbReference>
<evidence type="ECO:0000256" key="7">
    <source>
        <dbReference type="ARBA" id="ARBA00023212"/>
    </source>
</evidence>
<evidence type="ECO:0000256" key="4">
    <source>
        <dbReference type="ARBA" id="ARBA00022490"/>
    </source>
</evidence>
<comment type="caution">
    <text evidence="12">The sequence shown here is derived from an EMBL/GenBank/DDBJ whole genome shotgun (WGS) entry which is preliminary data.</text>
</comment>
<dbReference type="GO" id="GO:0005737">
    <property type="term" value="C:cytoplasm"/>
    <property type="evidence" value="ECO:0007669"/>
    <property type="project" value="TreeGrafter"/>
</dbReference>
<dbReference type="CDD" id="cd23766">
    <property type="entry name" value="IQCG"/>
    <property type="match status" value="1"/>
</dbReference>
<keyword evidence="6" id="KW-0969">Cilium</keyword>
<evidence type="ECO:0000256" key="6">
    <source>
        <dbReference type="ARBA" id="ARBA00023069"/>
    </source>
</evidence>
<gene>
    <name evidence="12" type="ORF">Zmor_012774</name>
</gene>
<evidence type="ECO:0000313" key="12">
    <source>
        <dbReference type="EMBL" id="KAJ3653527.1"/>
    </source>
</evidence>
<dbReference type="EMBL" id="JALNTZ010000004">
    <property type="protein sequence ID" value="KAJ3653527.1"/>
    <property type="molecule type" value="Genomic_DNA"/>
</dbReference>
<comment type="similarity">
    <text evidence="2">Belongs to the DRC9 family.</text>
</comment>
<dbReference type="InterPro" id="IPR042618">
    <property type="entry name" value="IQCG"/>
</dbReference>
<evidence type="ECO:0000256" key="1">
    <source>
        <dbReference type="ARBA" id="ARBA00004611"/>
    </source>
</evidence>
<proteinExistence type="inferred from homology"/>
<feature type="coiled-coil region" evidence="10">
    <location>
        <begin position="182"/>
        <end position="209"/>
    </location>
</feature>
<evidence type="ECO:0000313" key="13">
    <source>
        <dbReference type="Proteomes" id="UP001168821"/>
    </source>
</evidence>
<dbReference type="AlphaFoldDB" id="A0AA38MEJ3"/>
<dbReference type="PROSITE" id="PS50096">
    <property type="entry name" value="IQ"/>
    <property type="match status" value="1"/>
</dbReference>
<accession>A0AA38MEJ3</accession>
<feature type="region of interest" description="Disordered" evidence="11">
    <location>
        <begin position="1"/>
        <end position="20"/>
    </location>
</feature>